<dbReference type="EMBL" id="CAJVPY010000956">
    <property type="protein sequence ID" value="CAG8500461.1"/>
    <property type="molecule type" value="Genomic_DNA"/>
</dbReference>
<feature type="compositionally biased region" description="Acidic residues" evidence="1">
    <location>
        <begin position="103"/>
        <end position="115"/>
    </location>
</feature>
<feature type="compositionally biased region" description="Basic and acidic residues" evidence="1">
    <location>
        <begin position="116"/>
        <end position="184"/>
    </location>
</feature>
<keyword evidence="3" id="KW-1185">Reference proteome</keyword>
<comment type="caution">
    <text evidence="2">The sequence shown here is derived from an EMBL/GenBank/DDBJ whole genome shotgun (WGS) entry which is preliminary data.</text>
</comment>
<feature type="region of interest" description="Disordered" evidence="1">
    <location>
        <begin position="67"/>
        <end position="184"/>
    </location>
</feature>
<organism evidence="2 3">
    <name type="scientific">Dentiscutata erythropus</name>
    <dbReference type="NCBI Taxonomy" id="1348616"/>
    <lineage>
        <taxon>Eukaryota</taxon>
        <taxon>Fungi</taxon>
        <taxon>Fungi incertae sedis</taxon>
        <taxon>Mucoromycota</taxon>
        <taxon>Glomeromycotina</taxon>
        <taxon>Glomeromycetes</taxon>
        <taxon>Diversisporales</taxon>
        <taxon>Gigasporaceae</taxon>
        <taxon>Dentiscutata</taxon>
    </lineage>
</organism>
<evidence type="ECO:0000313" key="3">
    <source>
        <dbReference type="Proteomes" id="UP000789405"/>
    </source>
</evidence>
<feature type="compositionally biased region" description="Polar residues" evidence="1">
    <location>
        <begin position="12"/>
        <end position="38"/>
    </location>
</feature>
<dbReference type="Proteomes" id="UP000789405">
    <property type="component" value="Unassembled WGS sequence"/>
</dbReference>
<accession>A0A9N8ZM34</accession>
<reference evidence="2" key="1">
    <citation type="submission" date="2021-06" db="EMBL/GenBank/DDBJ databases">
        <authorList>
            <person name="Kallberg Y."/>
            <person name="Tangrot J."/>
            <person name="Rosling A."/>
        </authorList>
    </citation>
    <scope>NUCLEOTIDE SEQUENCE</scope>
    <source>
        <strain evidence="2">MA453B</strain>
    </source>
</reference>
<dbReference type="OrthoDB" id="2442494at2759"/>
<dbReference type="AlphaFoldDB" id="A0A9N8ZM34"/>
<evidence type="ECO:0000256" key="1">
    <source>
        <dbReference type="SAM" id="MobiDB-lite"/>
    </source>
</evidence>
<protein>
    <submittedName>
        <fullName evidence="2">19478_t:CDS:1</fullName>
    </submittedName>
</protein>
<feature type="region of interest" description="Disordered" evidence="1">
    <location>
        <begin position="202"/>
        <end position="223"/>
    </location>
</feature>
<sequence length="223" mass="25338">MESRDIPRYSSPAKTYNTPVSRTSNLSAKASVNPNKQLPQFDPFKPAEYVLNNLGPAPGEERIYSKFFKKNTQKTPVTESKTDGVRSSSLSNYKSVEEVIVISDDENDYPIDDKDDDKPIDGKDYDKPIDGKDYDKPIDDKDDDKPKDGKVDDKPKDGKDDDKPKDGKDDDKPKDGKDDDYNVDRDKLLRLYSHKLHIRKPRIPYSRISLDDSGILSDTDEFA</sequence>
<proteinExistence type="predicted"/>
<feature type="compositionally biased region" description="Polar residues" evidence="1">
    <location>
        <begin position="73"/>
        <end position="94"/>
    </location>
</feature>
<name>A0A9N8ZM34_9GLOM</name>
<evidence type="ECO:0000313" key="2">
    <source>
        <dbReference type="EMBL" id="CAG8500461.1"/>
    </source>
</evidence>
<feature type="region of interest" description="Disordered" evidence="1">
    <location>
        <begin position="1"/>
        <end position="41"/>
    </location>
</feature>
<gene>
    <name evidence="2" type="ORF">DERYTH_LOCUS2874</name>
</gene>